<keyword evidence="4" id="KW-1185">Reference proteome</keyword>
<reference evidence="3" key="2">
    <citation type="submission" date="2023-03" db="EMBL/GenBank/DDBJ databases">
        <authorList>
            <person name="Inwood S.N."/>
            <person name="Skelly J.G."/>
            <person name="Guhlin J."/>
            <person name="Harrop T.W.R."/>
            <person name="Goldson S.G."/>
            <person name="Dearden P.K."/>
        </authorList>
    </citation>
    <scope>NUCLEOTIDE SEQUENCE</scope>
    <source>
        <strain evidence="3">Lincoln</strain>
        <tissue evidence="3">Whole body</tissue>
    </source>
</reference>
<dbReference type="Pfam" id="PF01569">
    <property type="entry name" value="PAP2"/>
    <property type="match status" value="1"/>
</dbReference>
<dbReference type="SUPFAM" id="SSF48317">
    <property type="entry name" value="Acid phosphatase/Vanadium-dependent haloperoxidase"/>
    <property type="match status" value="1"/>
</dbReference>
<sequence length="211" mass="24257">MEKKKRQMPSLLKRILALDVYLTDQFVRNIDKFVPLRQLKVHNKVLEISAHGILWLAGWLALVWIISSTNLYQMQVNLYIGLLIDVIVVAIIKAITRRRRPAKNDDLFEIGPDKYSFPSGHASRSTFITYFFINLWNLPIILILPLIAWSTSICISRVLMRRHHLLDVIAGVLLGILEGFFIGLIYLESETCIGLISWLTDEKLDGGEYHV</sequence>
<proteinExistence type="predicted"/>
<dbReference type="AlphaFoldDB" id="A0AA39L0Q2"/>
<comment type="caution">
    <text evidence="3">The sequence shown here is derived from an EMBL/GenBank/DDBJ whole genome shotgun (WGS) entry which is preliminary data.</text>
</comment>
<dbReference type="InterPro" id="IPR036938">
    <property type="entry name" value="PAP2/HPO_sf"/>
</dbReference>
<dbReference type="SMART" id="SM00014">
    <property type="entry name" value="acidPPc"/>
    <property type="match status" value="1"/>
</dbReference>
<keyword evidence="1" id="KW-1133">Transmembrane helix</keyword>
<organism evidence="3 4">
    <name type="scientific">Microctonus hyperodae</name>
    <name type="common">Parasitoid wasp</name>
    <dbReference type="NCBI Taxonomy" id="165561"/>
    <lineage>
        <taxon>Eukaryota</taxon>
        <taxon>Metazoa</taxon>
        <taxon>Ecdysozoa</taxon>
        <taxon>Arthropoda</taxon>
        <taxon>Hexapoda</taxon>
        <taxon>Insecta</taxon>
        <taxon>Pterygota</taxon>
        <taxon>Neoptera</taxon>
        <taxon>Endopterygota</taxon>
        <taxon>Hymenoptera</taxon>
        <taxon>Apocrita</taxon>
        <taxon>Ichneumonoidea</taxon>
        <taxon>Braconidae</taxon>
        <taxon>Euphorinae</taxon>
        <taxon>Microctonus</taxon>
    </lineage>
</organism>
<evidence type="ECO:0000313" key="3">
    <source>
        <dbReference type="EMBL" id="KAK0180789.1"/>
    </source>
</evidence>
<dbReference type="Gene3D" id="1.20.144.10">
    <property type="entry name" value="Phosphatidic acid phosphatase type 2/haloperoxidase"/>
    <property type="match status" value="1"/>
</dbReference>
<dbReference type="PANTHER" id="PTHR14969">
    <property type="entry name" value="SPHINGOSINE-1-PHOSPHATE PHOSPHOHYDROLASE"/>
    <property type="match status" value="1"/>
</dbReference>
<feature type="transmembrane region" description="Helical" evidence="1">
    <location>
        <begin position="78"/>
        <end position="96"/>
    </location>
</feature>
<feature type="domain" description="Phosphatidic acid phosphatase type 2/haloperoxidase" evidence="2">
    <location>
        <begin position="73"/>
        <end position="183"/>
    </location>
</feature>
<dbReference type="Proteomes" id="UP001168972">
    <property type="component" value="Unassembled WGS sequence"/>
</dbReference>
<keyword evidence="1" id="KW-0812">Transmembrane</keyword>
<gene>
    <name evidence="3" type="ORF">PV327_003136</name>
</gene>
<dbReference type="GO" id="GO:0042392">
    <property type="term" value="F:sphingosine-1-phosphate phosphatase activity"/>
    <property type="evidence" value="ECO:0007669"/>
    <property type="project" value="TreeGrafter"/>
</dbReference>
<feature type="transmembrane region" description="Helical" evidence="1">
    <location>
        <begin position="168"/>
        <end position="187"/>
    </location>
</feature>
<dbReference type="EMBL" id="JAQQBR010000002">
    <property type="protein sequence ID" value="KAK0180789.1"/>
    <property type="molecule type" value="Genomic_DNA"/>
</dbReference>
<protein>
    <recommendedName>
        <fullName evidence="2">Phosphatidic acid phosphatase type 2/haloperoxidase domain-containing protein</fullName>
    </recommendedName>
</protein>
<reference evidence="3" key="1">
    <citation type="journal article" date="2023" name="bioRxiv">
        <title>Scaffold-level genome assemblies of two parasitoid biocontrol wasps reveal the parthenogenesis mechanism and an associated novel virus.</title>
        <authorList>
            <person name="Inwood S."/>
            <person name="Skelly J."/>
            <person name="Guhlin J."/>
            <person name="Harrop T."/>
            <person name="Goldson S."/>
            <person name="Dearden P."/>
        </authorList>
    </citation>
    <scope>NUCLEOTIDE SEQUENCE</scope>
    <source>
        <strain evidence="3">Lincoln</strain>
        <tissue evidence="3">Whole body</tissue>
    </source>
</reference>
<evidence type="ECO:0000259" key="2">
    <source>
        <dbReference type="SMART" id="SM00014"/>
    </source>
</evidence>
<feature type="transmembrane region" description="Helical" evidence="1">
    <location>
        <begin position="45"/>
        <end position="66"/>
    </location>
</feature>
<feature type="transmembrane region" description="Helical" evidence="1">
    <location>
        <begin position="127"/>
        <end position="148"/>
    </location>
</feature>
<name>A0AA39L0Q2_MICHY</name>
<dbReference type="PANTHER" id="PTHR14969:SF13">
    <property type="entry name" value="AT30094P"/>
    <property type="match status" value="1"/>
</dbReference>
<accession>A0AA39L0Q2</accession>
<evidence type="ECO:0000313" key="4">
    <source>
        <dbReference type="Proteomes" id="UP001168972"/>
    </source>
</evidence>
<evidence type="ECO:0000256" key="1">
    <source>
        <dbReference type="SAM" id="Phobius"/>
    </source>
</evidence>
<dbReference type="CDD" id="cd03391">
    <property type="entry name" value="PAP2_containing_2_like"/>
    <property type="match status" value="1"/>
</dbReference>
<keyword evidence="1" id="KW-0472">Membrane</keyword>
<dbReference type="InterPro" id="IPR000326">
    <property type="entry name" value="PAP2/HPO"/>
</dbReference>